<reference evidence="2 3" key="1">
    <citation type="submission" date="2023-09" db="EMBL/GenBank/DDBJ databases">
        <title>Nesidiocoris tenuis whole genome shotgun sequence.</title>
        <authorList>
            <person name="Shibata T."/>
            <person name="Shimoda M."/>
            <person name="Kobayashi T."/>
            <person name="Uehara T."/>
        </authorList>
    </citation>
    <scope>NUCLEOTIDE SEQUENCE [LARGE SCALE GENOMIC DNA]</scope>
    <source>
        <strain evidence="2 3">Japan</strain>
    </source>
</reference>
<dbReference type="InterPro" id="IPR044672">
    <property type="entry name" value="MOCS2A"/>
</dbReference>
<organism evidence="2 3">
    <name type="scientific">Nesidiocoris tenuis</name>
    <dbReference type="NCBI Taxonomy" id="355587"/>
    <lineage>
        <taxon>Eukaryota</taxon>
        <taxon>Metazoa</taxon>
        <taxon>Ecdysozoa</taxon>
        <taxon>Arthropoda</taxon>
        <taxon>Hexapoda</taxon>
        <taxon>Insecta</taxon>
        <taxon>Pterygota</taxon>
        <taxon>Neoptera</taxon>
        <taxon>Paraneoptera</taxon>
        <taxon>Hemiptera</taxon>
        <taxon>Heteroptera</taxon>
        <taxon>Panheteroptera</taxon>
        <taxon>Cimicomorpha</taxon>
        <taxon>Miridae</taxon>
        <taxon>Dicyphina</taxon>
        <taxon>Nesidiocoris</taxon>
    </lineage>
</organism>
<sequence length="83" mass="9284">MPKVTILFFAHARELVDKAEDSIEVDHKMAYEDLKEKIFSKFEPIRGLKTFLIALNHDYLEPGSSVQLKDSDVIAIIPPVGGG</sequence>
<dbReference type="PANTHER" id="PTHR33359:SF1">
    <property type="entry name" value="MOLYBDOPTERIN SYNTHASE SULFUR CARRIER SUBUNIT"/>
    <property type="match status" value="1"/>
</dbReference>
<evidence type="ECO:0000256" key="1">
    <source>
        <dbReference type="ARBA" id="ARBA00022741"/>
    </source>
</evidence>
<dbReference type="InterPro" id="IPR016155">
    <property type="entry name" value="Mopterin_synth/thiamin_S_b"/>
</dbReference>
<dbReference type="Proteomes" id="UP001307889">
    <property type="component" value="Chromosome 14"/>
</dbReference>
<proteinExistence type="predicted"/>
<dbReference type="EMBL" id="AP028922">
    <property type="protein sequence ID" value="BET02472.1"/>
    <property type="molecule type" value="Genomic_DNA"/>
</dbReference>
<dbReference type="PANTHER" id="PTHR33359">
    <property type="entry name" value="MOLYBDOPTERIN SYNTHASE SULFUR CARRIER SUBUNIT"/>
    <property type="match status" value="1"/>
</dbReference>
<gene>
    <name evidence="2" type="ORF">NTJ_15290</name>
</gene>
<protein>
    <recommendedName>
        <fullName evidence="4">Molybdopterin synthase sulfur carrier subunit</fullName>
    </recommendedName>
</protein>
<evidence type="ECO:0000313" key="3">
    <source>
        <dbReference type="Proteomes" id="UP001307889"/>
    </source>
</evidence>
<keyword evidence="1" id="KW-0547">Nucleotide-binding</keyword>
<dbReference type="InterPro" id="IPR003749">
    <property type="entry name" value="ThiS/MoaD-like"/>
</dbReference>
<dbReference type="CDD" id="cd00754">
    <property type="entry name" value="Ubl_MoaD"/>
    <property type="match status" value="1"/>
</dbReference>
<evidence type="ECO:0000313" key="2">
    <source>
        <dbReference type="EMBL" id="BET02472.1"/>
    </source>
</evidence>
<dbReference type="Gene3D" id="3.10.20.30">
    <property type="match status" value="1"/>
</dbReference>
<accession>A0ABN7BDR2</accession>
<dbReference type="Pfam" id="PF02597">
    <property type="entry name" value="ThiS"/>
    <property type="match status" value="1"/>
</dbReference>
<name>A0ABN7BDR2_9HEMI</name>
<dbReference type="InterPro" id="IPR012675">
    <property type="entry name" value="Beta-grasp_dom_sf"/>
</dbReference>
<evidence type="ECO:0008006" key="4">
    <source>
        <dbReference type="Google" id="ProtNLM"/>
    </source>
</evidence>
<keyword evidence="3" id="KW-1185">Reference proteome</keyword>
<dbReference type="SUPFAM" id="SSF54285">
    <property type="entry name" value="MoaD/ThiS"/>
    <property type="match status" value="1"/>
</dbReference>